<dbReference type="AlphaFoldDB" id="A0A6C0EKL4"/>
<evidence type="ECO:0000313" key="1">
    <source>
        <dbReference type="EMBL" id="QHT28973.1"/>
    </source>
</evidence>
<name>A0A6C0EKL4_9ZZZZ</name>
<dbReference type="EMBL" id="MN738866">
    <property type="protein sequence ID" value="QHT28973.1"/>
    <property type="molecule type" value="Genomic_DNA"/>
</dbReference>
<proteinExistence type="predicted"/>
<protein>
    <submittedName>
        <fullName evidence="1">Uncharacterized protein</fullName>
    </submittedName>
</protein>
<accession>A0A6C0EKL4</accession>
<reference evidence="1" key="1">
    <citation type="journal article" date="2020" name="Nature">
        <title>Giant virus diversity and host interactions through global metagenomics.</title>
        <authorList>
            <person name="Schulz F."/>
            <person name="Roux S."/>
            <person name="Paez-Espino D."/>
            <person name="Jungbluth S."/>
            <person name="Walsh D.A."/>
            <person name="Denef V.J."/>
            <person name="McMahon K.D."/>
            <person name="Konstantinidis K.T."/>
            <person name="Eloe-Fadrosh E.A."/>
            <person name="Kyrpides N.C."/>
            <person name="Woyke T."/>
        </authorList>
    </citation>
    <scope>NUCLEOTIDE SEQUENCE</scope>
    <source>
        <strain evidence="1">GVMAG-M-3300001351-8</strain>
    </source>
</reference>
<sequence>MDKIINYLGDKIDPQVFRRDMYYLNLLVFKLYKIYSNQKLSYNAKLTKILNLRDPDNNRFLIKSQAKYILDNYAKDIYILYTKLYSLRENAVLNKQNNLMFGGTIQSKIKNNFNSIYNYLDDPETEQKTKLLFNWIFFPIWSLENSATIGPFIEIPLDILTIVLDNLDILMEAFAPIVPIILDTVVDVGQAIPAYGTAVSAIAIPLNFLEGPMEEFIANFTDIIGMFINISRKDWDMAYMSALAAIPVFADIMDAVITNAYITNKWLLKVNNKLSDIDSIIDRIDQTINNYEPIILELLENPNLLLHPTKLIKNIVIPNKNAFGLKNVSNEQLNLILNKLGESGSIVNKIGKNREIYLKNPKKFYKEIIEPALNAVPKNQEILKLANIIFKNINDLLI</sequence>
<organism evidence="1">
    <name type="scientific">viral metagenome</name>
    <dbReference type="NCBI Taxonomy" id="1070528"/>
    <lineage>
        <taxon>unclassified sequences</taxon>
        <taxon>metagenomes</taxon>
        <taxon>organismal metagenomes</taxon>
    </lineage>
</organism>